<evidence type="ECO:0000313" key="1">
    <source>
        <dbReference type="EMBL" id="GGC71046.1"/>
    </source>
</evidence>
<dbReference type="RefSeq" id="WP_188610165.1">
    <property type="nucleotide sequence ID" value="NZ_BMGG01000005.1"/>
</dbReference>
<evidence type="ECO:0000313" key="2">
    <source>
        <dbReference type="Proteomes" id="UP000637002"/>
    </source>
</evidence>
<sequence>MSRAVILYQFVGKHQVVGVTLDANGGNLPAEHGPWNFMTKLVADRDPTRLAGKNALLAAVDRRGYFLWPDPPCEPLANGHRLRR</sequence>
<organism evidence="1 2">
    <name type="scientific">Chelatococcus reniformis</name>
    <dbReference type="NCBI Taxonomy" id="1494448"/>
    <lineage>
        <taxon>Bacteria</taxon>
        <taxon>Pseudomonadati</taxon>
        <taxon>Pseudomonadota</taxon>
        <taxon>Alphaproteobacteria</taxon>
        <taxon>Hyphomicrobiales</taxon>
        <taxon>Chelatococcaceae</taxon>
        <taxon>Chelatococcus</taxon>
    </lineage>
</organism>
<comment type="caution">
    <text evidence="1">The sequence shown here is derived from an EMBL/GenBank/DDBJ whole genome shotgun (WGS) entry which is preliminary data.</text>
</comment>
<name>A0A916UFZ8_9HYPH</name>
<keyword evidence="2" id="KW-1185">Reference proteome</keyword>
<reference evidence="1" key="1">
    <citation type="journal article" date="2014" name="Int. J. Syst. Evol. Microbiol.">
        <title>Complete genome sequence of Corynebacterium casei LMG S-19264T (=DSM 44701T), isolated from a smear-ripened cheese.</title>
        <authorList>
            <consortium name="US DOE Joint Genome Institute (JGI-PGF)"/>
            <person name="Walter F."/>
            <person name="Albersmeier A."/>
            <person name="Kalinowski J."/>
            <person name="Ruckert C."/>
        </authorList>
    </citation>
    <scope>NUCLEOTIDE SEQUENCE</scope>
    <source>
        <strain evidence="1">CGMCC 1.12919</strain>
    </source>
</reference>
<dbReference type="AlphaFoldDB" id="A0A916UFZ8"/>
<protein>
    <submittedName>
        <fullName evidence="1">Uncharacterized protein</fullName>
    </submittedName>
</protein>
<accession>A0A916UFZ8</accession>
<proteinExistence type="predicted"/>
<gene>
    <name evidence="1" type="ORF">GCM10010994_31970</name>
</gene>
<dbReference type="EMBL" id="BMGG01000005">
    <property type="protein sequence ID" value="GGC71046.1"/>
    <property type="molecule type" value="Genomic_DNA"/>
</dbReference>
<reference evidence="1" key="2">
    <citation type="submission" date="2020-09" db="EMBL/GenBank/DDBJ databases">
        <authorList>
            <person name="Sun Q."/>
            <person name="Zhou Y."/>
        </authorList>
    </citation>
    <scope>NUCLEOTIDE SEQUENCE</scope>
    <source>
        <strain evidence="1">CGMCC 1.12919</strain>
    </source>
</reference>
<dbReference type="Proteomes" id="UP000637002">
    <property type="component" value="Unassembled WGS sequence"/>
</dbReference>